<dbReference type="HOGENOM" id="CLU_049990_0_0_1"/>
<evidence type="ECO:0000259" key="5">
    <source>
        <dbReference type="SMART" id="SM00082"/>
    </source>
</evidence>
<feature type="domain" description="LRRCT" evidence="5">
    <location>
        <begin position="318"/>
        <end position="368"/>
    </location>
</feature>
<dbReference type="STRING" id="99883.ENSTNIP00000015085"/>
<dbReference type="SMART" id="SM00082">
    <property type="entry name" value="LRRCT"/>
    <property type="match status" value="2"/>
</dbReference>
<protein>
    <submittedName>
        <fullName evidence="6">Leucine rich repeat containing 17</fullName>
    </submittedName>
</protein>
<dbReference type="AlphaFoldDB" id="H3D3J7"/>
<dbReference type="PANTHER" id="PTHR24369">
    <property type="entry name" value="ANTIGEN BSP, PUTATIVE-RELATED"/>
    <property type="match status" value="1"/>
</dbReference>
<accession>H3D3J7</accession>
<dbReference type="InterPro" id="IPR003591">
    <property type="entry name" value="Leu-rich_rpt_typical-subtyp"/>
</dbReference>
<proteinExistence type="predicted"/>
<dbReference type="GeneTree" id="ENSGT00940000156400"/>
<feature type="region of interest" description="Disordered" evidence="4">
    <location>
        <begin position="1"/>
        <end position="23"/>
    </location>
</feature>
<name>H3D3J7_TETNG</name>
<dbReference type="InterPro" id="IPR032675">
    <property type="entry name" value="LRR_dom_sf"/>
</dbReference>
<evidence type="ECO:0000313" key="6">
    <source>
        <dbReference type="Ensembl" id="ENSTNIP00000015085.1"/>
    </source>
</evidence>
<dbReference type="SUPFAM" id="SSF52058">
    <property type="entry name" value="L domain-like"/>
    <property type="match status" value="1"/>
</dbReference>
<feature type="region of interest" description="Disordered" evidence="4">
    <location>
        <begin position="362"/>
        <end position="401"/>
    </location>
</feature>
<keyword evidence="7" id="KW-1185">Reference proteome</keyword>
<dbReference type="Gene3D" id="3.80.10.10">
    <property type="entry name" value="Ribonuclease Inhibitor"/>
    <property type="match status" value="2"/>
</dbReference>
<dbReference type="InterPro" id="IPR050541">
    <property type="entry name" value="LRR_TM_domain-containing"/>
</dbReference>
<dbReference type="GO" id="GO:0005886">
    <property type="term" value="C:plasma membrane"/>
    <property type="evidence" value="ECO:0007669"/>
    <property type="project" value="TreeGrafter"/>
</dbReference>
<keyword evidence="2" id="KW-0732">Signal</keyword>
<dbReference type="Pfam" id="PF13855">
    <property type="entry name" value="LRR_8"/>
    <property type="match status" value="2"/>
</dbReference>
<dbReference type="InParanoid" id="H3D3J7"/>
<evidence type="ECO:0000256" key="1">
    <source>
        <dbReference type="ARBA" id="ARBA00022614"/>
    </source>
</evidence>
<feature type="region of interest" description="Disordered" evidence="4">
    <location>
        <begin position="181"/>
        <end position="202"/>
    </location>
</feature>
<keyword evidence="3" id="KW-0677">Repeat</keyword>
<dbReference type="OMA" id="CNYSIHY"/>
<keyword evidence="1" id="KW-0433">Leucine-rich repeat</keyword>
<reference evidence="6" key="3">
    <citation type="submission" date="2025-09" db="UniProtKB">
        <authorList>
            <consortium name="Ensembl"/>
        </authorList>
    </citation>
    <scope>IDENTIFICATION</scope>
</reference>
<organism evidence="6 7">
    <name type="scientific">Tetraodon nigroviridis</name>
    <name type="common">Spotted green pufferfish</name>
    <name type="synonym">Chelonodon nigroviridis</name>
    <dbReference type="NCBI Taxonomy" id="99883"/>
    <lineage>
        <taxon>Eukaryota</taxon>
        <taxon>Metazoa</taxon>
        <taxon>Chordata</taxon>
        <taxon>Craniata</taxon>
        <taxon>Vertebrata</taxon>
        <taxon>Euteleostomi</taxon>
        <taxon>Actinopterygii</taxon>
        <taxon>Neopterygii</taxon>
        <taxon>Teleostei</taxon>
        <taxon>Neoteleostei</taxon>
        <taxon>Acanthomorphata</taxon>
        <taxon>Eupercaria</taxon>
        <taxon>Tetraodontiformes</taxon>
        <taxon>Tetradontoidea</taxon>
        <taxon>Tetraodontidae</taxon>
        <taxon>Tetraodon</taxon>
    </lineage>
</organism>
<reference evidence="6" key="2">
    <citation type="submission" date="2025-08" db="UniProtKB">
        <authorList>
            <consortium name="Ensembl"/>
        </authorList>
    </citation>
    <scope>IDENTIFICATION</scope>
</reference>
<dbReference type="Ensembl" id="ENSTNIT00000015289.1">
    <property type="protein sequence ID" value="ENSTNIP00000015085.1"/>
    <property type="gene ID" value="ENSTNIG00000012122.1"/>
</dbReference>
<dbReference type="PANTHER" id="PTHR24369:SF210">
    <property type="entry name" value="CHAOPTIN-RELATED"/>
    <property type="match status" value="1"/>
</dbReference>
<evidence type="ECO:0000256" key="2">
    <source>
        <dbReference type="ARBA" id="ARBA00022729"/>
    </source>
</evidence>
<reference evidence="7" key="1">
    <citation type="journal article" date="2004" name="Nature">
        <title>Genome duplication in the teleost fish Tetraodon nigroviridis reveals the early vertebrate proto-karyotype.</title>
        <authorList>
            <person name="Jaillon O."/>
            <person name="Aury J.-M."/>
            <person name="Brunet F."/>
            <person name="Petit J.-L."/>
            <person name="Stange-Thomann N."/>
            <person name="Mauceli E."/>
            <person name="Bouneau L."/>
            <person name="Fischer C."/>
            <person name="Ozouf-Costaz C."/>
            <person name="Bernot A."/>
            <person name="Nicaud S."/>
            <person name="Jaffe D."/>
            <person name="Fisher S."/>
            <person name="Lutfalla G."/>
            <person name="Dossat C."/>
            <person name="Segurens B."/>
            <person name="Dasilva C."/>
            <person name="Salanoubat M."/>
            <person name="Levy M."/>
            <person name="Boudet N."/>
            <person name="Castellano S."/>
            <person name="Anthouard V."/>
            <person name="Jubin C."/>
            <person name="Castelli V."/>
            <person name="Katinka M."/>
            <person name="Vacherie B."/>
            <person name="Biemont C."/>
            <person name="Skalli Z."/>
            <person name="Cattolico L."/>
            <person name="Poulain J."/>
            <person name="De Berardinis V."/>
            <person name="Cruaud C."/>
            <person name="Duprat S."/>
            <person name="Brottier P."/>
            <person name="Coutanceau J.-P."/>
            <person name="Gouzy J."/>
            <person name="Parra G."/>
            <person name="Lardier G."/>
            <person name="Chapple C."/>
            <person name="McKernan K.J."/>
            <person name="McEwan P."/>
            <person name="Bosak S."/>
            <person name="Kellis M."/>
            <person name="Volff J.-N."/>
            <person name="Guigo R."/>
            <person name="Zody M.C."/>
            <person name="Mesirov J."/>
            <person name="Lindblad-Toh K."/>
            <person name="Birren B."/>
            <person name="Nusbaum C."/>
            <person name="Kahn D."/>
            <person name="Robinson-Rechavi M."/>
            <person name="Laudet V."/>
            <person name="Schachter V."/>
            <person name="Quetier F."/>
            <person name="Saurin W."/>
            <person name="Scarpelli C."/>
            <person name="Wincker P."/>
            <person name="Lander E.S."/>
            <person name="Weissenbach J."/>
            <person name="Roest Crollius H."/>
        </authorList>
    </citation>
    <scope>NUCLEOTIDE SEQUENCE [LARGE SCALE GENOMIC DNA]</scope>
</reference>
<dbReference type="InterPro" id="IPR000483">
    <property type="entry name" value="Cys-rich_flank_reg_C"/>
</dbReference>
<evidence type="ECO:0000256" key="3">
    <source>
        <dbReference type="ARBA" id="ARBA00022737"/>
    </source>
</evidence>
<feature type="compositionally biased region" description="Polar residues" evidence="4">
    <location>
        <begin position="381"/>
        <end position="391"/>
    </location>
</feature>
<evidence type="ECO:0000313" key="7">
    <source>
        <dbReference type="Proteomes" id="UP000007303"/>
    </source>
</evidence>
<dbReference type="InterPro" id="IPR001611">
    <property type="entry name" value="Leu-rich_rpt"/>
</dbReference>
<dbReference type="SMART" id="SM00369">
    <property type="entry name" value="LRR_TYP"/>
    <property type="match status" value="5"/>
</dbReference>
<evidence type="ECO:0000256" key="4">
    <source>
        <dbReference type="SAM" id="MobiDB-lite"/>
    </source>
</evidence>
<feature type="domain" description="LRRCT" evidence="5">
    <location>
        <begin position="129"/>
        <end position="179"/>
    </location>
</feature>
<sequence>RVRAARRRSTSDPSRPDCKESAESGDVFVDCQDRRLTSVPASQTWSRPPKHLLLARNRIKVLRQGGFLGYDSVTSLDLQQNQISFVEEGAFQGLGGLTTLLLQHNRLETLSEETLIPMPGLTYLRLYHNPWNCLCPLDSLIRTLQIPSNRNLGNHARCAEPIQLKGRKLKQVNPEMLCLDPQTPGDPTEDPGLPTDPRPIRTKADATTTCHTYLYPDIRMDCSNRGLTEVPAGVPEDVVHIDLSNNSISHLKAKDFLGTKSLRTLNISRNHMQHADTGSFSGLLHLQILDLSSNNLHFIQYGVLEDLYFLSELKLGGNPWVCDYSIHYMVYWLHLHPGVKHSGLCGSPLEHTGDSVEEYVNSYNNDCPKSRRPGKARPDPTQAQLWATQKEAQGDTEEEEP</sequence>
<dbReference type="Proteomes" id="UP000007303">
    <property type="component" value="Unassembled WGS sequence"/>
</dbReference>